<keyword evidence="4" id="KW-1185">Reference proteome</keyword>
<protein>
    <submittedName>
        <fullName evidence="3">Carboxypeptidase regulatory-like domain-containing protein</fullName>
    </submittedName>
</protein>
<feature type="region of interest" description="Disordered" evidence="1">
    <location>
        <begin position="610"/>
        <end position="635"/>
    </location>
</feature>
<dbReference type="RefSeq" id="WP_134672896.1">
    <property type="nucleotide sequence ID" value="NZ_SPUH01000001.1"/>
</dbReference>
<evidence type="ECO:0000256" key="2">
    <source>
        <dbReference type="SAM" id="Phobius"/>
    </source>
</evidence>
<keyword evidence="3" id="KW-0121">Carboxypeptidase</keyword>
<proteinExistence type="predicted"/>
<dbReference type="GO" id="GO:0004180">
    <property type="term" value="F:carboxypeptidase activity"/>
    <property type="evidence" value="ECO:0007669"/>
    <property type="project" value="UniProtKB-KW"/>
</dbReference>
<dbReference type="InterPro" id="IPR029062">
    <property type="entry name" value="Class_I_gatase-like"/>
</dbReference>
<dbReference type="SUPFAM" id="SSF52317">
    <property type="entry name" value="Class I glutamine amidotransferase-like"/>
    <property type="match status" value="1"/>
</dbReference>
<keyword evidence="3" id="KW-0645">Protease</keyword>
<gene>
    <name evidence="3" type="ORF">E4582_01115</name>
</gene>
<evidence type="ECO:0000313" key="3">
    <source>
        <dbReference type="EMBL" id="TKS53510.1"/>
    </source>
</evidence>
<comment type="caution">
    <text evidence="3">The sequence shown here is derived from an EMBL/GenBank/DDBJ whole genome shotgun (WGS) entry which is preliminary data.</text>
</comment>
<reference evidence="3 4" key="1">
    <citation type="submission" date="2019-01" db="EMBL/GenBank/DDBJ databases">
        <authorList>
            <person name="Zhang S."/>
        </authorList>
    </citation>
    <scope>NUCLEOTIDE SEQUENCE [LARGE SCALE GENOMIC DNA]</scope>
    <source>
        <strain evidence="3 4">1626</strain>
    </source>
</reference>
<feature type="transmembrane region" description="Helical" evidence="2">
    <location>
        <begin position="44"/>
        <end position="63"/>
    </location>
</feature>
<organism evidence="3 4">
    <name type="scientific">Luteimonas yindakuii</name>
    <dbReference type="NCBI Taxonomy" id="2565782"/>
    <lineage>
        <taxon>Bacteria</taxon>
        <taxon>Pseudomonadati</taxon>
        <taxon>Pseudomonadota</taxon>
        <taxon>Gammaproteobacteria</taxon>
        <taxon>Lysobacterales</taxon>
        <taxon>Lysobacteraceae</taxon>
        <taxon>Luteimonas</taxon>
    </lineage>
</organism>
<keyword evidence="2" id="KW-1133">Transmembrane helix</keyword>
<dbReference type="EMBL" id="SPUH01000001">
    <property type="protein sequence ID" value="TKS53510.1"/>
    <property type="molecule type" value="Genomic_DNA"/>
</dbReference>
<dbReference type="AlphaFoldDB" id="A0A4Z1R1W5"/>
<accession>A0A4Z1R1W5</accession>
<keyword evidence="2" id="KW-0812">Transmembrane</keyword>
<evidence type="ECO:0000256" key="1">
    <source>
        <dbReference type="SAM" id="MobiDB-lite"/>
    </source>
</evidence>
<feature type="transmembrane region" description="Helical" evidence="2">
    <location>
        <begin position="6"/>
        <end position="24"/>
    </location>
</feature>
<sequence length="635" mass="65492">MMLSTPSLAATATVAGAIALLACVRIVRWQLRAPAGARARGWRLALLLLAQPLWALLLVLAVHPPARLRPEATLTVFTAGGELARVESGAKAVALPEADATAGVPRVPDLATALRLHPDTRVLRVLGDGLIARDRDLPAGLAVEFEPPLQATGLTELSVPASTVAGDTLRIHGRANGLAGGSAELLDPAGVRVDSAALDEGGGFRLQAPTFAAGPALFGLRLRDGQGAQVSDEALHLWLEAPWTPALRLLAGAPNAETRFLRRWAADAGLPVQARIALGGGMALGDGGGVDAAALRRTDVLVVDARAWSGLGAGGRTAVLAAVEAGMGLVVRADAPGIPAGLATSGFRLAGGQGTVPVQLAATGSGDAGALRARLGAGTADAPFDLEQAQAPIPPLLRRQLAVEGADAVALGTGAEGGPWAWWRPHGLGRVLVWTLQDSYRLVLSGRADLHAQLWREAVATVARAQAAAPVRIGWPAFADERVTICGAGTDARVVAPDGSGSPLWGHPDGSGACAGYWPRQPGWHRVVVEGDDAPRAAFHVHSEAALPTVRAAHRAEATLALVAPCGRDCPATNNVGTTQTSPGPSWPWWLAWLAVSAALWWFERSRRGRPREDHGLTGQAGPAGRRAGVSTAGR</sequence>
<keyword evidence="2" id="KW-0472">Membrane</keyword>
<name>A0A4Z1R1W5_9GAMM</name>
<dbReference type="Proteomes" id="UP000298681">
    <property type="component" value="Unassembled WGS sequence"/>
</dbReference>
<evidence type="ECO:0000313" key="4">
    <source>
        <dbReference type="Proteomes" id="UP000298681"/>
    </source>
</evidence>
<keyword evidence="3" id="KW-0378">Hydrolase</keyword>